<comment type="cofactor">
    <cofactor evidence="1 5">
        <name>FAD</name>
        <dbReference type="ChEBI" id="CHEBI:57692"/>
    </cofactor>
</comment>
<evidence type="ECO:0000256" key="5">
    <source>
        <dbReference type="PIRSR" id="PIRSR000137-2"/>
    </source>
</evidence>
<dbReference type="InterPro" id="IPR000172">
    <property type="entry name" value="GMC_OxRdtase_N"/>
</dbReference>
<evidence type="ECO:0000256" key="4">
    <source>
        <dbReference type="ARBA" id="ARBA00022827"/>
    </source>
</evidence>
<proteinExistence type="inferred from homology"/>
<keyword evidence="3 6" id="KW-0285">Flavoprotein</keyword>
<dbReference type="InterPro" id="IPR007867">
    <property type="entry name" value="GMC_OxRtase_C"/>
</dbReference>
<dbReference type="InterPro" id="IPR036188">
    <property type="entry name" value="FAD/NAD-bd_sf"/>
</dbReference>
<dbReference type="InterPro" id="IPR012132">
    <property type="entry name" value="GMC_OxRdtase"/>
</dbReference>
<dbReference type="Pfam" id="PF05199">
    <property type="entry name" value="GMC_oxred_C"/>
    <property type="match status" value="1"/>
</dbReference>
<accession>A0A7W6BNC4</accession>
<evidence type="ECO:0000256" key="3">
    <source>
        <dbReference type="ARBA" id="ARBA00022630"/>
    </source>
</evidence>
<dbReference type="PIRSF" id="PIRSF000137">
    <property type="entry name" value="Alcohol_oxidase"/>
    <property type="match status" value="1"/>
</dbReference>
<dbReference type="Gene3D" id="3.30.560.10">
    <property type="entry name" value="Glucose Oxidase, domain 3"/>
    <property type="match status" value="1"/>
</dbReference>
<evidence type="ECO:0000313" key="10">
    <source>
        <dbReference type="Proteomes" id="UP000571950"/>
    </source>
</evidence>
<gene>
    <name evidence="9" type="ORF">GGR43_001478</name>
</gene>
<evidence type="ECO:0000259" key="8">
    <source>
        <dbReference type="PROSITE" id="PS00624"/>
    </source>
</evidence>
<feature type="binding site" evidence="5">
    <location>
        <begin position="14"/>
        <end position="15"/>
    </location>
    <ligand>
        <name>FAD</name>
        <dbReference type="ChEBI" id="CHEBI:57692"/>
    </ligand>
</feature>
<dbReference type="PANTHER" id="PTHR11552:SF147">
    <property type="entry name" value="CHOLINE DEHYDROGENASE, MITOCHONDRIAL"/>
    <property type="match status" value="1"/>
</dbReference>
<evidence type="ECO:0000256" key="1">
    <source>
        <dbReference type="ARBA" id="ARBA00001974"/>
    </source>
</evidence>
<feature type="domain" description="Glucose-methanol-choline oxidoreductase N-terminal" evidence="7">
    <location>
        <begin position="82"/>
        <end position="105"/>
    </location>
</feature>
<keyword evidence="10" id="KW-1185">Reference proteome</keyword>
<feature type="domain" description="Glucose-methanol-choline oxidoreductase N-terminal" evidence="8">
    <location>
        <begin position="254"/>
        <end position="268"/>
    </location>
</feature>
<dbReference type="EMBL" id="JACIDT010000004">
    <property type="protein sequence ID" value="MBB3925763.1"/>
    <property type="molecule type" value="Genomic_DNA"/>
</dbReference>
<sequence>MMESFDYVIVGAGTSGCVLANRLSADPSRTVLLIEAGPRDTHPFIHMPKGIAKIMANLRFLWPYMTKPDQCTASNAEPWVRGKTLGGSSAINGMMYVRGQDADYDEMARIAGDDWSWRHIGQAYRELEHHELGAAPTRGDKGFLRLTVPKRDRLIDAAIAAGERLGLARKIDVNDPEDVERVGYAPRTVYKGKRQSAAVAFLRPVMNRPNLTVVTDFTIDRLLLEGRRAVGVTGTRGGASQSYGAKREVLLCAGSMGSPAILQRSGIGPAEHLCPLGIEVVHDSPNVGRNLREHRAIVMQFRADDAASENREYRGWRLVRNVLRYYLTGGGGRMGNATYEAGAWFKTRPDAPRPDGQFLLAAFTMDYGGPALATEKHGGFQICAYMLRPQSLGSVMIRSADPNELPEIIPNYHQDPYDRQTMIDVVRYARNYVKQPPLSDLVGEETRPGPQYESDDEIIAAYDQMGNGAYHATGTCAAGRDEAAVCDTRLRVRGIDGLRVVDTSVLPFIVAGNTNGPACAVAWRAADLIIADNA</sequence>
<dbReference type="PANTHER" id="PTHR11552">
    <property type="entry name" value="GLUCOSE-METHANOL-CHOLINE GMC OXIDOREDUCTASE"/>
    <property type="match status" value="1"/>
</dbReference>
<evidence type="ECO:0000256" key="6">
    <source>
        <dbReference type="RuleBase" id="RU003968"/>
    </source>
</evidence>
<comment type="similarity">
    <text evidence="2 6">Belongs to the GMC oxidoreductase family.</text>
</comment>
<dbReference type="SUPFAM" id="SSF51905">
    <property type="entry name" value="FAD/NAD(P)-binding domain"/>
    <property type="match status" value="1"/>
</dbReference>
<keyword evidence="4 5" id="KW-0274">FAD</keyword>
<dbReference type="GO" id="GO:0050660">
    <property type="term" value="F:flavin adenine dinucleotide binding"/>
    <property type="evidence" value="ECO:0007669"/>
    <property type="project" value="InterPro"/>
</dbReference>
<dbReference type="PROSITE" id="PS00624">
    <property type="entry name" value="GMC_OXRED_2"/>
    <property type="match status" value="1"/>
</dbReference>
<dbReference type="GO" id="GO:0016614">
    <property type="term" value="F:oxidoreductase activity, acting on CH-OH group of donors"/>
    <property type="evidence" value="ECO:0007669"/>
    <property type="project" value="InterPro"/>
</dbReference>
<dbReference type="Gene3D" id="3.50.50.60">
    <property type="entry name" value="FAD/NAD(P)-binding domain"/>
    <property type="match status" value="1"/>
</dbReference>
<dbReference type="AlphaFoldDB" id="A0A7W6BNC4"/>
<dbReference type="SUPFAM" id="SSF54373">
    <property type="entry name" value="FAD-linked reductases, C-terminal domain"/>
    <property type="match status" value="1"/>
</dbReference>
<comment type="caution">
    <text evidence="9">The sequence shown here is derived from an EMBL/GenBank/DDBJ whole genome shotgun (WGS) entry which is preliminary data.</text>
</comment>
<reference evidence="9 10" key="1">
    <citation type="submission" date="2020-08" db="EMBL/GenBank/DDBJ databases">
        <title>Genomic Encyclopedia of Type Strains, Phase IV (KMG-IV): sequencing the most valuable type-strain genomes for metagenomic binning, comparative biology and taxonomic classification.</title>
        <authorList>
            <person name="Goeker M."/>
        </authorList>
    </citation>
    <scope>NUCLEOTIDE SEQUENCE [LARGE SCALE GENOMIC DNA]</scope>
    <source>
        <strain evidence="9 10">DSM 26189</strain>
    </source>
</reference>
<dbReference type="Proteomes" id="UP000571950">
    <property type="component" value="Unassembled WGS sequence"/>
</dbReference>
<evidence type="ECO:0000313" key="9">
    <source>
        <dbReference type="EMBL" id="MBB3925763.1"/>
    </source>
</evidence>
<dbReference type="Pfam" id="PF00732">
    <property type="entry name" value="GMC_oxred_N"/>
    <property type="match status" value="1"/>
</dbReference>
<name>A0A7W6BNC4_9SPHN</name>
<protein>
    <submittedName>
        <fullName evidence="9">Choline dehydrogenase-like flavoprotein</fullName>
    </submittedName>
</protein>
<dbReference type="RefSeq" id="WP_246343415.1">
    <property type="nucleotide sequence ID" value="NZ_BSPS01000020.1"/>
</dbReference>
<evidence type="ECO:0000259" key="7">
    <source>
        <dbReference type="PROSITE" id="PS00623"/>
    </source>
</evidence>
<dbReference type="PROSITE" id="PS00623">
    <property type="entry name" value="GMC_OXRED_1"/>
    <property type="match status" value="1"/>
</dbReference>
<evidence type="ECO:0000256" key="2">
    <source>
        <dbReference type="ARBA" id="ARBA00010790"/>
    </source>
</evidence>
<organism evidence="9 10">
    <name type="scientific">Sphingobium jiangsuense</name>
    <dbReference type="NCBI Taxonomy" id="870476"/>
    <lineage>
        <taxon>Bacteria</taxon>
        <taxon>Pseudomonadati</taxon>
        <taxon>Pseudomonadota</taxon>
        <taxon>Alphaproteobacteria</taxon>
        <taxon>Sphingomonadales</taxon>
        <taxon>Sphingomonadaceae</taxon>
        <taxon>Sphingobium</taxon>
    </lineage>
</organism>